<evidence type="ECO:0000313" key="2">
    <source>
        <dbReference type="EMBL" id="VDO02410.1"/>
    </source>
</evidence>
<feature type="compositionally biased region" description="Polar residues" evidence="1">
    <location>
        <begin position="74"/>
        <end position="89"/>
    </location>
</feature>
<organism evidence="4">
    <name type="scientific">Rodentolepis nana</name>
    <name type="common">Dwarf tapeworm</name>
    <name type="synonym">Hymenolepis nana</name>
    <dbReference type="NCBI Taxonomy" id="102285"/>
    <lineage>
        <taxon>Eukaryota</taxon>
        <taxon>Metazoa</taxon>
        <taxon>Spiralia</taxon>
        <taxon>Lophotrochozoa</taxon>
        <taxon>Platyhelminthes</taxon>
        <taxon>Cestoda</taxon>
        <taxon>Eucestoda</taxon>
        <taxon>Cyclophyllidea</taxon>
        <taxon>Hymenolepididae</taxon>
        <taxon>Rodentolepis</taxon>
    </lineage>
</organism>
<dbReference type="WBParaSite" id="HNAJ_0000655401-mRNA-1">
    <property type="protein sequence ID" value="HNAJ_0000655401-mRNA-1"/>
    <property type="gene ID" value="HNAJ_0000655401"/>
</dbReference>
<feature type="compositionally biased region" description="Polar residues" evidence="1">
    <location>
        <begin position="100"/>
        <end position="110"/>
    </location>
</feature>
<proteinExistence type="predicted"/>
<keyword evidence="3" id="KW-1185">Reference proteome</keyword>
<dbReference type="Proteomes" id="UP000278807">
    <property type="component" value="Unassembled WGS sequence"/>
</dbReference>
<name>A0A0R3THL3_RODNA</name>
<feature type="region of interest" description="Disordered" evidence="1">
    <location>
        <begin position="74"/>
        <end position="110"/>
    </location>
</feature>
<evidence type="ECO:0000256" key="1">
    <source>
        <dbReference type="SAM" id="MobiDB-lite"/>
    </source>
</evidence>
<accession>A0A0R3THL3</accession>
<sequence>MEMEEFTDAVEKVRSIGADIRTLETESMDVMRSRKMGDHTDGEEEGQMSKEGKAQMPVKPRRLLMREASYQNSNSVPPYLLMSNQNCSSKVREQTHNDVEPQSQDYAEEI</sequence>
<evidence type="ECO:0000313" key="3">
    <source>
        <dbReference type="Proteomes" id="UP000278807"/>
    </source>
</evidence>
<dbReference type="EMBL" id="UZAE01007390">
    <property type="protein sequence ID" value="VDO02410.1"/>
    <property type="molecule type" value="Genomic_DNA"/>
</dbReference>
<dbReference type="AlphaFoldDB" id="A0A0R3THL3"/>
<protein>
    <submittedName>
        <fullName evidence="4">V-SNARE coiled-coil homology domain-containing protein</fullName>
    </submittedName>
</protein>
<feature type="compositionally biased region" description="Basic and acidic residues" evidence="1">
    <location>
        <begin position="24"/>
        <end position="40"/>
    </location>
</feature>
<reference evidence="4" key="1">
    <citation type="submission" date="2017-02" db="UniProtKB">
        <authorList>
            <consortium name="WormBaseParasite"/>
        </authorList>
    </citation>
    <scope>IDENTIFICATION</scope>
</reference>
<evidence type="ECO:0000313" key="4">
    <source>
        <dbReference type="WBParaSite" id="HNAJ_0000655401-mRNA-1"/>
    </source>
</evidence>
<feature type="compositionally biased region" description="Basic and acidic residues" evidence="1">
    <location>
        <begin position="90"/>
        <end position="99"/>
    </location>
</feature>
<gene>
    <name evidence="2" type="ORF">HNAJ_LOCUS6550</name>
</gene>
<feature type="region of interest" description="Disordered" evidence="1">
    <location>
        <begin position="24"/>
        <end position="58"/>
    </location>
</feature>
<reference evidence="2 3" key="2">
    <citation type="submission" date="2018-11" db="EMBL/GenBank/DDBJ databases">
        <authorList>
            <consortium name="Pathogen Informatics"/>
        </authorList>
    </citation>
    <scope>NUCLEOTIDE SEQUENCE [LARGE SCALE GENOMIC DNA]</scope>
</reference>